<name>A0A8H7P9J3_9APHY</name>
<evidence type="ECO:0000256" key="1">
    <source>
        <dbReference type="ARBA" id="ARBA00022723"/>
    </source>
</evidence>
<feature type="compositionally biased region" description="Polar residues" evidence="5">
    <location>
        <begin position="40"/>
        <end position="51"/>
    </location>
</feature>
<evidence type="ECO:0000313" key="7">
    <source>
        <dbReference type="EMBL" id="KAF9820361.1"/>
    </source>
</evidence>
<evidence type="ECO:0000256" key="4">
    <source>
        <dbReference type="PROSITE-ProRule" id="PRU00042"/>
    </source>
</evidence>
<dbReference type="GO" id="GO:0000978">
    <property type="term" value="F:RNA polymerase II cis-regulatory region sequence-specific DNA binding"/>
    <property type="evidence" value="ECO:0007669"/>
    <property type="project" value="TreeGrafter"/>
</dbReference>
<feature type="region of interest" description="Disordered" evidence="5">
    <location>
        <begin position="73"/>
        <end position="118"/>
    </location>
</feature>
<reference evidence="7" key="2">
    <citation type="journal article" name="Front. Microbiol.">
        <title>Degradative Capacity of Two Strains of Rhodonia placenta: From Phenotype to Genotype.</title>
        <authorList>
            <person name="Kolle M."/>
            <person name="Horta M.A.C."/>
            <person name="Nowrousian M."/>
            <person name="Ohm R.A."/>
            <person name="Benz J.P."/>
            <person name="Pilgard A."/>
        </authorList>
    </citation>
    <scope>NUCLEOTIDE SEQUENCE</scope>
    <source>
        <strain evidence="7">FPRL280</strain>
    </source>
</reference>
<dbReference type="FunFam" id="3.30.160.60:FF:000007">
    <property type="entry name" value="Basic krueppel-like factor 3"/>
    <property type="match status" value="1"/>
</dbReference>
<dbReference type="Gene3D" id="3.30.160.60">
    <property type="entry name" value="Classic Zinc Finger"/>
    <property type="match status" value="2"/>
</dbReference>
<protein>
    <recommendedName>
        <fullName evidence="6">C2H2-type domain-containing protein</fullName>
    </recommendedName>
</protein>
<evidence type="ECO:0000259" key="6">
    <source>
        <dbReference type="PROSITE" id="PS50157"/>
    </source>
</evidence>
<comment type="caution">
    <text evidence="7">The sequence shown here is derived from an EMBL/GenBank/DDBJ whole genome shotgun (WGS) entry which is preliminary data.</text>
</comment>
<sequence>MARPDEPRATASSDRAHASSSRNYWPRFSPPSTAHHPTRSETWPPSRTHPSASPAGPLRLPSLTTIIPSVDAHRSGSEIQRSPTASFSSSQSLPASLPPIASLGGGGGSSGSSSTALPRLPPILQVEKQQVTTSATQAASASRRRNEAHFVCPVPGCGSTFTRRFNLRGHLRSHTAERPFMCEWPGCNKGFARQHDCKRHQALHTAKSQANVCQGCGKTFSRLDALNVSVSTCTDRHVKIDANRQRHCALPWCRHLYIISC</sequence>
<dbReference type="PANTHER" id="PTHR23235">
    <property type="entry name" value="KRUEPPEL-LIKE TRANSCRIPTION FACTOR"/>
    <property type="match status" value="1"/>
</dbReference>
<keyword evidence="1" id="KW-0479">Metal-binding</keyword>
<keyword evidence="3" id="KW-0862">Zinc</keyword>
<dbReference type="PANTHER" id="PTHR23235:SF120">
    <property type="entry name" value="KRUPPEL-LIKE FACTOR 15"/>
    <property type="match status" value="1"/>
</dbReference>
<feature type="domain" description="C2H2-type" evidence="6">
    <location>
        <begin position="150"/>
        <end position="179"/>
    </location>
</feature>
<dbReference type="EMBL" id="JADOXO010000010">
    <property type="protein sequence ID" value="KAF9820361.1"/>
    <property type="molecule type" value="Genomic_DNA"/>
</dbReference>
<dbReference type="AlphaFoldDB" id="A0A8H7P9J3"/>
<evidence type="ECO:0000256" key="2">
    <source>
        <dbReference type="ARBA" id="ARBA00022771"/>
    </source>
</evidence>
<dbReference type="Pfam" id="PF00096">
    <property type="entry name" value="zf-C2H2"/>
    <property type="match status" value="1"/>
</dbReference>
<evidence type="ECO:0000256" key="5">
    <source>
        <dbReference type="SAM" id="MobiDB-lite"/>
    </source>
</evidence>
<feature type="region of interest" description="Disordered" evidence="5">
    <location>
        <begin position="1"/>
        <end position="61"/>
    </location>
</feature>
<feature type="domain" description="C2H2-type" evidence="6">
    <location>
        <begin position="180"/>
        <end position="209"/>
    </location>
</feature>
<keyword evidence="2 4" id="KW-0863">Zinc-finger</keyword>
<dbReference type="PROSITE" id="PS50157">
    <property type="entry name" value="ZINC_FINGER_C2H2_2"/>
    <property type="match status" value="2"/>
</dbReference>
<dbReference type="GO" id="GO:0000981">
    <property type="term" value="F:DNA-binding transcription factor activity, RNA polymerase II-specific"/>
    <property type="evidence" value="ECO:0007669"/>
    <property type="project" value="TreeGrafter"/>
</dbReference>
<accession>A0A8H7P9J3</accession>
<dbReference type="InterPro" id="IPR013087">
    <property type="entry name" value="Znf_C2H2_type"/>
</dbReference>
<gene>
    <name evidence="7" type="ORF">IEO21_01370</name>
</gene>
<dbReference type="PROSITE" id="PS00028">
    <property type="entry name" value="ZINC_FINGER_C2H2_1"/>
    <property type="match status" value="2"/>
</dbReference>
<organism evidence="7 8">
    <name type="scientific">Rhodonia placenta</name>
    <dbReference type="NCBI Taxonomy" id="104341"/>
    <lineage>
        <taxon>Eukaryota</taxon>
        <taxon>Fungi</taxon>
        <taxon>Dikarya</taxon>
        <taxon>Basidiomycota</taxon>
        <taxon>Agaricomycotina</taxon>
        <taxon>Agaricomycetes</taxon>
        <taxon>Polyporales</taxon>
        <taxon>Adustoporiaceae</taxon>
        <taxon>Rhodonia</taxon>
    </lineage>
</organism>
<feature type="compositionally biased region" description="Low complexity" evidence="5">
    <location>
        <begin position="9"/>
        <end position="22"/>
    </location>
</feature>
<evidence type="ECO:0000256" key="3">
    <source>
        <dbReference type="ARBA" id="ARBA00022833"/>
    </source>
</evidence>
<dbReference type="GO" id="GO:0008270">
    <property type="term" value="F:zinc ion binding"/>
    <property type="evidence" value="ECO:0007669"/>
    <property type="project" value="UniProtKB-KW"/>
</dbReference>
<dbReference type="SMART" id="SM00355">
    <property type="entry name" value="ZnF_C2H2"/>
    <property type="match status" value="2"/>
</dbReference>
<feature type="compositionally biased region" description="Low complexity" evidence="5">
    <location>
        <begin position="82"/>
        <end position="102"/>
    </location>
</feature>
<reference evidence="7" key="1">
    <citation type="submission" date="2020-11" db="EMBL/GenBank/DDBJ databases">
        <authorList>
            <person name="Koelle M."/>
            <person name="Horta M.A.C."/>
            <person name="Nowrousian M."/>
            <person name="Ohm R.A."/>
            <person name="Benz P."/>
            <person name="Pilgard A."/>
        </authorList>
    </citation>
    <scope>NUCLEOTIDE SEQUENCE</scope>
    <source>
        <strain evidence="7">FPRL280</strain>
    </source>
</reference>
<dbReference type="SUPFAM" id="SSF57667">
    <property type="entry name" value="beta-beta-alpha zinc fingers"/>
    <property type="match status" value="1"/>
</dbReference>
<dbReference type="InterPro" id="IPR036236">
    <property type="entry name" value="Znf_C2H2_sf"/>
</dbReference>
<proteinExistence type="predicted"/>
<evidence type="ECO:0000313" key="8">
    <source>
        <dbReference type="Proteomes" id="UP000639403"/>
    </source>
</evidence>
<dbReference type="Proteomes" id="UP000639403">
    <property type="component" value="Unassembled WGS sequence"/>
</dbReference>